<dbReference type="AlphaFoldDB" id="A0A564WK33"/>
<evidence type="ECO:0000313" key="2">
    <source>
        <dbReference type="Proteomes" id="UP000366766"/>
    </source>
</evidence>
<organism evidence="1 2">
    <name type="scientific">Blautia wexlerae</name>
    <dbReference type="NCBI Taxonomy" id="418240"/>
    <lineage>
        <taxon>Bacteria</taxon>
        <taxon>Bacillati</taxon>
        <taxon>Bacillota</taxon>
        <taxon>Clostridia</taxon>
        <taxon>Lachnospirales</taxon>
        <taxon>Lachnospiraceae</taxon>
        <taxon>Blautia</taxon>
    </lineage>
</organism>
<keyword evidence="2" id="KW-1185">Reference proteome</keyword>
<dbReference type="Proteomes" id="UP000366766">
    <property type="component" value="Unassembled WGS sequence"/>
</dbReference>
<accession>A0A564WK33</accession>
<proteinExistence type="predicted"/>
<reference evidence="1 2" key="1">
    <citation type="submission" date="2019-07" db="EMBL/GenBank/DDBJ databases">
        <authorList>
            <person name="Chang H.-W."/>
            <person name="Raman A."/>
            <person name="Venkatesh S."/>
            <person name="Gehrig J."/>
        </authorList>
    </citation>
    <scope>NUCLEOTIDE SEQUENCE [LARGE SCALE GENOMIC DNA]</scope>
    <source>
        <strain evidence="1">Blautia_wexlerae_LFYP_14</strain>
    </source>
</reference>
<dbReference type="EMBL" id="CABHOF010000005">
    <property type="protein sequence ID" value="VUX62833.1"/>
    <property type="molecule type" value="Genomic_DNA"/>
</dbReference>
<name>A0A564WK33_9FIRM</name>
<sequence>MENNLKDQHYKNMGITLQMETLTFEAESVAYVVCKYFGLDTSDYSFGYIAGWSSGRETKELKASLETIREASNSMIDQASAVLEKARAAKQPLEQTVKAVQGRCM</sequence>
<evidence type="ECO:0000313" key="1">
    <source>
        <dbReference type="EMBL" id="VUX62833.1"/>
    </source>
</evidence>
<protein>
    <submittedName>
        <fullName evidence="1">Uncharacterized protein</fullName>
    </submittedName>
</protein>
<gene>
    <name evidence="1" type="ORF">BWLFYP14_00611</name>
</gene>